<dbReference type="Proteomes" id="UP000828390">
    <property type="component" value="Unassembled WGS sequence"/>
</dbReference>
<evidence type="ECO:0000313" key="2">
    <source>
        <dbReference type="Proteomes" id="UP000828390"/>
    </source>
</evidence>
<name>A0A9D3Z248_DREPO</name>
<proteinExistence type="predicted"/>
<comment type="caution">
    <text evidence="1">The sequence shown here is derived from an EMBL/GenBank/DDBJ whole genome shotgun (WGS) entry which is preliminary data.</text>
</comment>
<evidence type="ECO:0000313" key="1">
    <source>
        <dbReference type="EMBL" id="KAH3710319.1"/>
    </source>
</evidence>
<gene>
    <name evidence="1" type="ORF">DPMN_069794</name>
</gene>
<sequence>MPEVQCPFPGCEYKTPDVDPLIVVALITAHSPAHPAAPPAVHVAVAKIERV</sequence>
<dbReference type="AlphaFoldDB" id="A0A9D3Z248"/>
<keyword evidence="2" id="KW-1185">Reference proteome</keyword>
<protein>
    <submittedName>
        <fullName evidence="1">Uncharacterized protein</fullName>
    </submittedName>
</protein>
<accession>A0A9D3Z248</accession>
<reference evidence="1" key="2">
    <citation type="submission" date="2020-11" db="EMBL/GenBank/DDBJ databases">
        <authorList>
            <person name="McCartney M.A."/>
            <person name="Auch B."/>
            <person name="Kono T."/>
            <person name="Mallez S."/>
            <person name="Becker A."/>
            <person name="Gohl D.M."/>
            <person name="Silverstein K.A.T."/>
            <person name="Koren S."/>
            <person name="Bechman K.B."/>
            <person name="Herman A."/>
            <person name="Abrahante J.E."/>
            <person name="Garbe J."/>
        </authorList>
    </citation>
    <scope>NUCLEOTIDE SEQUENCE</scope>
    <source>
        <strain evidence="1">Duluth1</strain>
        <tissue evidence="1">Whole animal</tissue>
    </source>
</reference>
<reference evidence="1" key="1">
    <citation type="journal article" date="2019" name="bioRxiv">
        <title>The Genome of the Zebra Mussel, Dreissena polymorpha: A Resource for Invasive Species Research.</title>
        <authorList>
            <person name="McCartney M.A."/>
            <person name="Auch B."/>
            <person name="Kono T."/>
            <person name="Mallez S."/>
            <person name="Zhang Y."/>
            <person name="Obille A."/>
            <person name="Becker A."/>
            <person name="Abrahante J.E."/>
            <person name="Garbe J."/>
            <person name="Badalamenti J.P."/>
            <person name="Herman A."/>
            <person name="Mangelson H."/>
            <person name="Liachko I."/>
            <person name="Sullivan S."/>
            <person name="Sone E.D."/>
            <person name="Koren S."/>
            <person name="Silverstein K.A.T."/>
            <person name="Beckman K.B."/>
            <person name="Gohl D.M."/>
        </authorList>
    </citation>
    <scope>NUCLEOTIDE SEQUENCE</scope>
    <source>
        <strain evidence="1">Duluth1</strain>
        <tissue evidence="1">Whole animal</tissue>
    </source>
</reference>
<dbReference type="EMBL" id="JAIWYP010000014">
    <property type="protein sequence ID" value="KAH3710319.1"/>
    <property type="molecule type" value="Genomic_DNA"/>
</dbReference>
<organism evidence="1 2">
    <name type="scientific">Dreissena polymorpha</name>
    <name type="common">Zebra mussel</name>
    <name type="synonym">Mytilus polymorpha</name>
    <dbReference type="NCBI Taxonomy" id="45954"/>
    <lineage>
        <taxon>Eukaryota</taxon>
        <taxon>Metazoa</taxon>
        <taxon>Spiralia</taxon>
        <taxon>Lophotrochozoa</taxon>
        <taxon>Mollusca</taxon>
        <taxon>Bivalvia</taxon>
        <taxon>Autobranchia</taxon>
        <taxon>Heteroconchia</taxon>
        <taxon>Euheterodonta</taxon>
        <taxon>Imparidentia</taxon>
        <taxon>Neoheterodontei</taxon>
        <taxon>Myida</taxon>
        <taxon>Dreissenoidea</taxon>
        <taxon>Dreissenidae</taxon>
        <taxon>Dreissena</taxon>
    </lineage>
</organism>